<dbReference type="SUPFAM" id="SSF81296">
    <property type="entry name" value="E set domains"/>
    <property type="match status" value="1"/>
</dbReference>
<dbReference type="Pfam" id="PF00413">
    <property type="entry name" value="Peptidase_M10"/>
    <property type="match status" value="1"/>
</dbReference>
<dbReference type="InterPro" id="IPR024079">
    <property type="entry name" value="MetalloPept_cat_dom_sf"/>
</dbReference>
<evidence type="ECO:0000256" key="4">
    <source>
        <dbReference type="ARBA" id="ARBA00022801"/>
    </source>
</evidence>
<dbReference type="SUPFAM" id="SSF55486">
    <property type="entry name" value="Metalloproteases ('zincins'), catalytic domain"/>
    <property type="match status" value="1"/>
</dbReference>
<dbReference type="InterPro" id="IPR026444">
    <property type="entry name" value="Secre_tail"/>
</dbReference>
<keyword evidence="4" id="KW-0378">Hydrolase</keyword>
<dbReference type="Proteomes" id="UP001156141">
    <property type="component" value="Unassembled WGS sequence"/>
</dbReference>
<evidence type="ECO:0000256" key="2">
    <source>
        <dbReference type="ARBA" id="ARBA00022723"/>
    </source>
</evidence>
<evidence type="ECO:0000259" key="8">
    <source>
        <dbReference type="Pfam" id="PF18962"/>
    </source>
</evidence>
<sequence length="594" mass="66225">MKNFTSTLSRLMTSFFLVTTFTMAAQNHSSIKANLSNQIKQSKQVVEGKVISQESFWDDAHQNIFTRQIIEVNKVFKGELLKTVEVITNGGVVDLDAIIVSHSLQLKKGDFGMFILDEISDKNLTSKNRNKLFQSVGDLQGFYKYDVKGNVASNGGAIYDNISIKLYNDIIKQTQKNPEILKSNELEMNGEIQDQVIQSNLVTNTTLTMASFNGARFTAGTKSILTINGSGFGDVKGSVSFSDANLGGFFYAETLGSQIMSWTNTQIEVEIPDYAGTGYVKVNTIDNGTIKSTEKLVIDYAEVNLNYNGRAYQTQHVDKNNNGGYTWFMNEEFYNSDANAAFTRALNTWKCETGINWEVSSEITTLTKYNLYDNLNTITFTDNIGATTLGQCFSRYAGCVQDGAIKWYVVEMDIIFNRSVNWNYSTAEPISTQVDFESVTVHELGHGHQLGHVVNPDIIMHFSLESGETLRKLNAIDIEGAQDVQSRSTSGDVCGELSMVSASCAILSNEDVEVTSQFSIYPNPVKNTLFIKNNHHLLIKSITIYNIQGREVFKRLDNDNIFQKEVNVSHLTSGVYLLNILSDQGSIRKKLIIN</sequence>
<dbReference type="Pfam" id="PF18962">
    <property type="entry name" value="Por_Secre_tail"/>
    <property type="match status" value="1"/>
</dbReference>
<accession>A0ABS9RK69</accession>
<keyword evidence="1" id="KW-0645">Protease</keyword>
<dbReference type="InterPro" id="IPR014756">
    <property type="entry name" value="Ig_E-set"/>
</dbReference>
<keyword evidence="10" id="KW-1185">Reference proteome</keyword>
<keyword evidence="2" id="KW-0479">Metal-binding</keyword>
<dbReference type="InterPro" id="IPR001818">
    <property type="entry name" value="Pept_M10_metallopeptidase"/>
</dbReference>
<feature type="domain" description="Secretion system C-terminal sorting" evidence="8">
    <location>
        <begin position="520"/>
        <end position="593"/>
    </location>
</feature>
<name>A0ABS9RK69_9FLAO</name>
<dbReference type="InterPro" id="IPR013783">
    <property type="entry name" value="Ig-like_fold"/>
</dbReference>
<keyword evidence="3 6" id="KW-0732">Signal</keyword>
<organism evidence="9 10">
    <name type="scientific">Aestuariibaculum lutulentum</name>
    <dbReference type="NCBI Taxonomy" id="2920935"/>
    <lineage>
        <taxon>Bacteria</taxon>
        <taxon>Pseudomonadati</taxon>
        <taxon>Bacteroidota</taxon>
        <taxon>Flavobacteriia</taxon>
        <taxon>Flavobacteriales</taxon>
        <taxon>Flavobacteriaceae</taxon>
    </lineage>
</organism>
<evidence type="ECO:0000313" key="10">
    <source>
        <dbReference type="Proteomes" id="UP001156141"/>
    </source>
</evidence>
<protein>
    <submittedName>
        <fullName evidence="9">T9SS type A sorting domain-containing protein</fullName>
    </submittedName>
</protein>
<feature type="chain" id="PRO_5046899633" evidence="6">
    <location>
        <begin position="25"/>
        <end position="594"/>
    </location>
</feature>
<comment type="caution">
    <text evidence="9">The sequence shown here is derived from an EMBL/GenBank/DDBJ whole genome shotgun (WGS) entry which is preliminary data.</text>
</comment>
<evidence type="ECO:0000256" key="1">
    <source>
        <dbReference type="ARBA" id="ARBA00022670"/>
    </source>
</evidence>
<keyword evidence="5" id="KW-0862">Zinc</keyword>
<evidence type="ECO:0000256" key="6">
    <source>
        <dbReference type="SAM" id="SignalP"/>
    </source>
</evidence>
<evidence type="ECO:0000313" key="9">
    <source>
        <dbReference type="EMBL" id="MCH4553297.1"/>
    </source>
</evidence>
<gene>
    <name evidence="9" type="ORF">MKW35_11755</name>
</gene>
<evidence type="ECO:0000256" key="5">
    <source>
        <dbReference type="ARBA" id="ARBA00022833"/>
    </source>
</evidence>
<proteinExistence type="predicted"/>
<dbReference type="RefSeq" id="WP_240573874.1">
    <property type="nucleotide sequence ID" value="NZ_JAKVQD010000005.1"/>
</dbReference>
<feature type="domain" description="Peptidase M10 metallopeptidase" evidence="7">
    <location>
        <begin position="333"/>
        <end position="483"/>
    </location>
</feature>
<reference evidence="9" key="1">
    <citation type="submission" date="2022-02" db="EMBL/GenBank/DDBJ databases">
        <title>Aestuariibaculum sp., a marine bacterium isolated from sediment in Guangxi.</title>
        <authorList>
            <person name="Ying J."/>
        </authorList>
    </citation>
    <scope>NUCLEOTIDE SEQUENCE</scope>
    <source>
        <strain evidence="9">L182</strain>
    </source>
</reference>
<dbReference type="Gene3D" id="3.40.390.10">
    <property type="entry name" value="Collagenase (Catalytic Domain)"/>
    <property type="match status" value="1"/>
</dbReference>
<dbReference type="EMBL" id="JAKVQD010000005">
    <property type="protein sequence ID" value="MCH4553297.1"/>
    <property type="molecule type" value="Genomic_DNA"/>
</dbReference>
<dbReference type="Gene3D" id="2.60.40.10">
    <property type="entry name" value="Immunoglobulins"/>
    <property type="match status" value="1"/>
</dbReference>
<evidence type="ECO:0000256" key="3">
    <source>
        <dbReference type="ARBA" id="ARBA00022729"/>
    </source>
</evidence>
<feature type="signal peptide" evidence="6">
    <location>
        <begin position="1"/>
        <end position="24"/>
    </location>
</feature>
<evidence type="ECO:0000259" key="7">
    <source>
        <dbReference type="Pfam" id="PF00413"/>
    </source>
</evidence>
<dbReference type="NCBIfam" id="TIGR04183">
    <property type="entry name" value="Por_Secre_tail"/>
    <property type="match status" value="1"/>
</dbReference>